<accession>A0ABR1J9W6</accession>
<feature type="chain" id="PRO_5045318773" description="Arylamine N-acetyltransferase" evidence="2">
    <location>
        <begin position="23"/>
        <end position="158"/>
    </location>
</feature>
<evidence type="ECO:0000256" key="2">
    <source>
        <dbReference type="SAM" id="SignalP"/>
    </source>
</evidence>
<feature type="signal peptide" evidence="2">
    <location>
        <begin position="1"/>
        <end position="22"/>
    </location>
</feature>
<dbReference type="SUPFAM" id="SSF54001">
    <property type="entry name" value="Cysteine proteinases"/>
    <property type="match status" value="1"/>
</dbReference>
<dbReference type="EMBL" id="JBANRG010000023">
    <property type="protein sequence ID" value="KAK7455246.1"/>
    <property type="molecule type" value="Genomic_DNA"/>
</dbReference>
<dbReference type="Proteomes" id="UP001498398">
    <property type="component" value="Unassembled WGS sequence"/>
</dbReference>
<comment type="caution">
    <text evidence="3">The sequence shown here is derived from an EMBL/GenBank/DDBJ whole genome shotgun (WGS) entry which is preliminary data.</text>
</comment>
<evidence type="ECO:0000313" key="4">
    <source>
        <dbReference type="Proteomes" id="UP001498398"/>
    </source>
</evidence>
<evidence type="ECO:0000256" key="1">
    <source>
        <dbReference type="ARBA" id="ARBA00006547"/>
    </source>
</evidence>
<dbReference type="InterPro" id="IPR038765">
    <property type="entry name" value="Papain-like_cys_pep_sf"/>
</dbReference>
<evidence type="ECO:0000313" key="3">
    <source>
        <dbReference type="EMBL" id="KAK7455246.1"/>
    </source>
</evidence>
<proteinExistence type="inferred from homology"/>
<sequence length="158" mass="18504">MKAWSSLQLGLLKLLLSTLELAARHFANMSTITDSRTDGRLRDGLWIKRIPSVYSPTQIVQWLSKIDYPKKDLSEDDVSTFETSLENLCLLIRLQVVRFPFENTPMHYTRHRIMDISPEAIFQRLVVEGKGCYCFGLNRLFFEMIRGLGYRVLRFRKN</sequence>
<keyword evidence="4" id="KW-1185">Reference proteome</keyword>
<dbReference type="Gene3D" id="3.30.2140.20">
    <property type="match status" value="1"/>
</dbReference>
<keyword evidence="2" id="KW-0732">Signal</keyword>
<gene>
    <name evidence="3" type="ORF">VKT23_011118</name>
</gene>
<dbReference type="PANTHER" id="PTHR11786">
    <property type="entry name" value="N-HYDROXYARYLAMINE O-ACETYLTRANSFERASE"/>
    <property type="match status" value="1"/>
</dbReference>
<dbReference type="PANTHER" id="PTHR11786:SF0">
    <property type="entry name" value="ARYLAMINE N-ACETYLTRANSFERASE 4-RELATED"/>
    <property type="match status" value="1"/>
</dbReference>
<dbReference type="InterPro" id="IPR001447">
    <property type="entry name" value="Arylamine_N-AcTrfase"/>
</dbReference>
<name>A0ABR1J9W6_9AGAR</name>
<dbReference type="Pfam" id="PF00797">
    <property type="entry name" value="Acetyltransf_2"/>
    <property type="match status" value="1"/>
</dbReference>
<evidence type="ECO:0008006" key="5">
    <source>
        <dbReference type="Google" id="ProtNLM"/>
    </source>
</evidence>
<organism evidence="3 4">
    <name type="scientific">Marasmiellus scandens</name>
    <dbReference type="NCBI Taxonomy" id="2682957"/>
    <lineage>
        <taxon>Eukaryota</taxon>
        <taxon>Fungi</taxon>
        <taxon>Dikarya</taxon>
        <taxon>Basidiomycota</taxon>
        <taxon>Agaricomycotina</taxon>
        <taxon>Agaricomycetes</taxon>
        <taxon>Agaricomycetidae</taxon>
        <taxon>Agaricales</taxon>
        <taxon>Marasmiineae</taxon>
        <taxon>Omphalotaceae</taxon>
        <taxon>Marasmiellus</taxon>
    </lineage>
</organism>
<reference evidence="3 4" key="1">
    <citation type="submission" date="2024-01" db="EMBL/GenBank/DDBJ databases">
        <title>A draft genome for the cacao thread blight pathogen Marasmiellus scandens.</title>
        <authorList>
            <person name="Baruah I.K."/>
            <person name="Leung J."/>
            <person name="Bukari Y."/>
            <person name="Amoako-Attah I."/>
            <person name="Meinhardt L.W."/>
            <person name="Bailey B.A."/>
            <person name="Cohen S.P."/>
        </authorList>
    </citation>
    <scope>NUCLEOTIDE SEQUENCE [LARGE SCALE GENOMIC DNA]</scope>
    <source>
        <strain evidence="3 4">GH-19</strain>
    </source>
</reference>
<comment type="similarity">
    <text evidence="1">Belongs to the arylamine N-acetyltransferase family.</text>
</comment>
<protein>
    <recommendedName>
        <fullName evidence="5">Arylamine N-acetyltransferase</fullName>
    </recommendedName>
</protein>
<dbReference type="InterPro" id="IPR053710">
    <property type="entry name" value="Arylamine_NAT_domain_sf"/>
</dbReference>